<reference evidence="20 21" key="1">
    <citation type="submission" date="2024-03" db="EMBL/GenBank/DDBJ databases">
        <title>The Acrasis kona genome and developmental transcriptomes reveal deep origins of eukaryotic multicellular pathways.</title>
        <authorList>
            <person name="Sheikh S."/>
            <person name="Fu C.-J."/>
            <person name="Brown M.W."/>
            <person name="Baldauf S.L."/>
        </authorList>
    </citation>
    <scope>NUCLEOTIDE SEQUENCE [LARGE SCALE GENOMIC DNA]</scope>
    <source>
        <strain evidence="20 21">ATCC MYA-3509</strain>
    </source>
</reference>
<dbReference type="PANTHER" id="PTHR21257">
    <property type="entry name" value="DELTA(14)-STEROL REDUCTASE"/>
    <property type="match status" value="1"/>
</dbReference>
<comment type="caution">
    <text evidence="20">The sequence shown here is derived from an EMBL/GenBank/DDBJ whole genome shotgun (WGS) entry which is preliminary data.</text>
</comment>
<keyword evidence="7" id="KW-0752">Steroid biosynthesis</keyword>
<dbReference type="FunFam" id="1.20.120.1630:FF:000011">
    <property type="entry name" value="Delta(14)-sterol reductase"/>
    <property type="match status" value="1"/>
</dbReference>
<evidence type="ECO:0000256" key="2">
    <source>
        <dbReference type="ARBA" id="ARBA00005402"/>
    </source>
</evidence>
<comment type="pathway">
    <text evidence="17">Steroid biosynthesis.</text>
</comment>
<evidence type="ECO:0000256" key="4">
    <source>
        <dbReference type="ARBA" id="ARBA00022516"/>
    </source>
</evidence>
<evidence type="ECO:0000256" key="10">
    <source>
        <dbReference type="ARBA" id="ARBA00023011"/>
    </source>
</evidence>
<dbReference type="EC" id="1.3.1.70" evidence="3"/>
<sequence length="376" mass="43249">MDLLQVVSAGISAPTFQSVNILAAVLSYCVISTLAIPGPYFLGAPLKDNRPRVTYVLNGLRAHILAMILYIVGSDYCLNLYKATIIYDNYGPLLTTTVLWAFLFSAFLYLRAKFVIPKVDQNYQSDNFLVNFWCGVELNPHVLGFEVKCWSYRPGFILMSLINISVLAKQLELYHSVSTPMIMFQAISLFYVVDAFYFETGLVYMFDIIEENFGLMLIFGDYTWIPFVFSLQSLYLVKPTTVSTPYIILNVIVLLVGYWIFRGSNYQKLQFRLNPNKPINGKAPEVIKTGRPGRDLLISGWWGRARKINYTGDILIAIAMSMPCPLYVLAYLYPIYLTILLFNRAQRDDHRCREKHQQYWTEYCKRVPYILVPGVY</sequence>
<evidence type="ECO:0000313" key="20">
    <source>
        <dbReference type="EMBL" id="KAL0477923.1"/>
    </source>
</evidence>
<evidence type="ECO:0000256" key="16">
    <source>
        <dbReference type="ARBA" id="ARBA00031227"/>
    </source>
</evidence>
<dbReference type="Pfam" id="PF01222">
    <property type="entry name" value="ERG4_ERG24"/>
    <property type="match status" value="1"/>
</dbReference>
<keyword evidence="5 19" id="KW-0812">Transmembrane</keyword>
<keyword evidence="10" id="KW-0756">Sterol biosynthesis</keyword>
<evidence type="ECO:0000256" key="15">
    <source>
        <dbReference type="ARBA" id="ARBA00030165"/>
    </source>
</evidence>
<gene>
    <name evidence="20" type="ORF">AKO1_005391</name>
</gene>
<keyword evidence="12 19" id="KW-0472">Membrane</keyword>
<dbReference type="Gene3D" id="1.20.120.1630">
    <property type="match status" value="1"/>
</dbReference>
<evidence type="ECO:0000256" key="13">
    <source>
        <dbReference type="ARBA" id="ARBA00023166"/>
    </source>
</evidence>
<evidence type="ECO:0000256" key="14">
    <source>
        <dbReference type="ARBA" id="ARBA00023221"/>
    </source>
</evidence>
<evidence type="ECO:0000256" key="11">
    <source>
        <dbReference type="ARBA" id="ARBA00023098"/>
    </source>
</evidence>
<evidence type="ECO:0000256" key="8">
    <source>
        <dbReference type="ARBA" id="ARBA00022989"/>
    </source>
</evidence>
<feature type="transmembrane region" description="Helical" evidence="19">
    <location>
        <begin position="55"/>
        <end position="73"/>
    </location>
</feature>
<name>A0AAW2YLP3_9EUKA</name>
<keyword evidence="8 19" id="KW-1133">Transmembrane helix</keyword>
<feature type="transmembrane region" description="Helical" evidence="19">
    <location>
        <begin position="314"/>
        <end position="333"/>
    </location>
</feature>
<evidence type="ECO:0000256" key="5">
    <source>
        <dbReference type="ARBA" id="ARBA00022692"/>
    </source>
</evidence>
<feature type="transmembrane region" description="Helical" evidence="19">
    <location>
        <begin position="213"/>
        <end position="237"/>
    </location>
</feature>
<evidence type="ECO:0000256" key="9">
    <source>
        <dbReference type="ARBA" id="ARBA00023002"/>
    </source>
</evidence>
<evidence type="ECO:0000256" key="19">
    <source>
        <dbReference type="SAM" id="Phobius"/>
    </source>
</evidence>
<evidence type="ECO:0000256" key="12">
    <source>
        <dbReference type="ARBA" id="ARBA00023136"/>
    </source>
</evidence>
<comment type="subcellular location">
    <subcellularLocation>
        <location evidence="1">Membrane</location>
        <topology evidence="1">Multi-pass membrane protein</topology>
    </subcellularLocation>
</comment>
<evidence type="ECO:0000256" key="6">
    <source>
        <dbReference type="ARBA" id="ARBA00022857"/>
    </source>
</evidence>
<dbReference type="GO" id="GO:0005789">
    <property type="term" value="C:endoplasmic reticulum membrane"/>
    <property type="evidence" value="ECO:0007669"/>
    <property type="project" value="TreeGrafter"/>
</dbReference>
<feature type="transmembrane region" description="Helical" evidence="19">
    <location>
        <begin position="243"/>
        <end position="261"/>
    </location>
</feature>
<dbReference type="EMBL" id="JAOPGA020000280">
    <property type="protein sequence ID" value="KAL0477923.1"/>
    <property type="molecule type" value="Genomic_DNA"/>
</dbReference>
<keyword evidence="14" id="KW-0753">Steroid metabolism</keyword>
<evidence type="ECO:0000256" key="1">
    <source>
        <dbReference type="ARBA" id="ARBA00004141"/>
    </source>
</evidence>
<evidence type="ECO:0000256" key="18">
    <source>
        <dbReference type="ARBA" id="ARBA00069705"/>
    </source>
</evidence>
<evidence type="ECO:0000313" key="21">
    <source>
        <dbReference type="Proteomes" id="UP001431209"/>
    </source>
</evidence>
<keyword evidence="9" id="KW-0560">Oxidoreductase</keyword>
<keyword evidence="11" id="KW-0443">Lipid metabolism</keyword>
<protein>
    <recommendedName>
        <fullName evidence="18">Delta(14)-sterol reductase</fullName>
        <ecNumber evidence="3">1.3.1.70</ecNumber>
    </recommendedName>
    <alternativeName>
        <fullName evidence="15">C-14 sterol reductase</fullName>
    </alternativeName>
    <alternativeName>
        <fullName evidence="16">Sterol C14-reductase</fullName>
    </alternativeName>
</protein>
<dbReference type="GO" id="GO:0050613">
    <property type="term" value="F:Delta14-sterol reductase activity"/>
    <property type="evidence" value="ECO:0007669"/>
    <property type="project" value="UniProtKB-EC"/>
</dbReference>
<feature type="transmembrane region" description="Helical" evidence="19">
    <location>
        <begin position="93"/>
        <end position="110"/>
    </location>
</feature>
<comment type="similarity">
    <text evidence="2">Belongs to the ERG4/ERG24 family.</text>
</comment>
<keyword evidence="13" id="KW-1207">Sterol metabolism</keyword>
<evidence type="ECO:0000256" key="17">
    <source>
        <dbReference type="ARBA" id="ARBA00060577"/>
    </source>
</evidence>
<organism evidence="20 21">
    <name type="scientific">Acrasis kona</name>
    <dbReference type="NCBI Taxonomy" id="1008807"/>
    <lineage>
        <taxon>Eukaryota</taxon>
        <taxon>Discoba</taxon>
        <taxon>Heterolobosea</taxon>
        <taxon>Tetramitia</taxon>
        <taxon>Eutetramitia</taxon>
        <taxon>Acrasidae</taxon>
        <taxon>Acrasis</taxon>
    </lineage>
</organism>
<feature type="transmembrane region" description="Helical" evidence="19">
    <location>
        <begin position="183"/>
        <end position="206"/>
    </location>
</feature>
<dbReference type="InterPro" id="IPR001171">
    <property type="entry name" value="ERG24_DHCR-like"/>
</dbReference>
<keyword evidence="21" id="KW-1185">Reference proteome</keyword>
<evidence type="ECO:0000256" key="3">
    <source>
        <dbReference type="ARBA" id="ARBA00012413"/>
    </source>
</evidence>
<dbReference type="Proteomes" id="UP001431209">
    <property type="component" value="Unassembled WGS sequence"/>
</dbReference>
<dbReference type="GO" id="GO:0016126">
    <property type="term" value="P:sterol biosynthetic process"/>
    <property type="evidence" value="ECO:0007669"/>
    <property type="project" value="UniProtKB-KW"/>
</dbReference>
<feature type="transmembrane region" description="Helical" evidence="19">
    <location>
        <begin position="155"/>
        <end position="171"/>
    </location>
</feature>
<feature type="transmembrane region" description="Helical" evidence="19">
    <location>
        <begin position="20"/>
        <end position="43"/>
    </location>
</feature>
<keyword evidence="6" id="KW-0521">NADP</keyword>
<accession>A0AAW2YLP3</accession>
<evidence type="ECO:0000256" key="7">
    <source>
        <dbReference type="ARBA" id="ARBA00022955"/>
    </source>
</evidence>
<proteinExistence type="inferred from homology"/>
<keyword evidence="4" id="KW-0444">Lipid biosynthesis</keyword>
<dbReference type="AlphaFoldDB" id="A0AAW2YLP3"/>